<comment type="caution">
    <text evidence="1">The sequence shown here is derived from an EMBL/GenBank/DDBJ whole genome shotgun (WGS) entry which is preliminary data.</text>
</comment>
<reference evidence="1 2" key="1">
    <citation type="submission" date="2019-01" db="EMBL/GenBank/DDBJ databases">
        <title>Draft Genome Sequences of Helcococcus ovis Strains Isolated from the Uterus and Vagina of Dairy Cows with Metritis.</title>
        <authorList>
            <person name="Cunha F."/>
            <person name="Jeon S.J."/>
            <person name="Kutzer P."/>
            <person name="Galvao K.N."/>
        </authorList>
    </citation>
    <scope>NUCLEOTIDE SEQUENCE [LARGE SCALE GENOMIC DNA]</scope>
    <source>
        <strain evidence="1 2">KG-37</strain>
    </source>
</reference>
<evidence type="ECO:0000313" key="2">
    <source>
        <dbReference type="Proteomes" id="UP000297454"/>
    </source>
</evidence>
<proteinExistence type="predicted"/>
<keyword evidence="2" id="KW-1185">Reference proteome</keyword>
<accession>A0A4R9C4A5</accession>
<gene>
    <name evidence="1" type="ORF">EQF91_01490</name>
</gene>
<dbReference type="EMBL" id="SCFR01000003">
    <property type="protein sequence ID" value="TFF67323.1"/>
    <property type="molecule type" value="Genomic_DNA"/>
</dbReference>
<sequence length="121" mass="13265">MLRIVVGGQIDKDKIFYKIKQLAGERVELEIKNDLDAALAMKNSEYDYYIGACNTGGGGALAMAIALLGQENCSTLSMPGFIKDESFIKDEVHKGKKAFGFTAQHIDDVLPVLVKELLKNN</sequence>
<name>A0A4R9C4A5_9FIRM</name>
<protein>
    <submittedName>
        <fullName evidence="1">DUF2620 domain-containing protein</fullName>
    </submittedName>
</protein>
<dbReference type="AlphaFoldDB" id="A0A4R9C4A5"/>
<organism evidence="1 2">
    <name type="scientific">Helcococcus ovis</name>
    <dbReference type="NCBI Taxonomy" id="72026"/>
    <lineage>
        <taxon>Bacteria</taxon>
        <taxon>Bacillati</taxon>
        <taxon>Bacillota</taxon>
        <taxon>Tissierellia</taxon>
        <taxon>Tissierellales</taxon>
        <taxon>Peptoniphilaceae</taxon>
        <taxon>Helcococcus</taxon>
    </lineage>
</organism>
<dbReference type="RefSeq" id="WP_134743851.1">
    <property type="nucleotide sequence ID" value="NZ_CP119761.1"/>
</dbReference>
<dbReference type="InterPro" id="IPR021238">
    <property type="entry name" value="DUF2620"/>
</dbReference>
<evidence type="ECO:0000313" key="1">
    <source>
        <dbReference type="EMBL" id="TFF67323.1"/>
    </source>
</evidence>
<dbReference type="Pfam" id="PF10941">
    <property type="entry name" value="DUF2620"/>
    <property type="match status" value="1"/>
</dbReference>
<dbReference type="Proteomes" id="UP000297454">
    <property type="component" value="Unassembled WGS sequence"/>
</dbReference>